<sequence>MDGIGKRLRSERMRLGLSQPEFAALGGLKHKTQLNYEADVSVPDARYLLALREVGVDIWYVLTGEVSSSSLAEEESDVVDGYRKLNEAGKAAVQTFISSCVRTGSMTLDADPTSPDRRVKRLAENRRAALDQRMAENVERAMAEIERQRRERAAKKKKG</sequence>
<reference evidence="2 3" key="1">
    <citation type="submission" date="2020-09" db="EMBL/GenBank/DDBJ databases">
        <title>Genome sequences of Mycetohabitans spp.</title>
        <authorList>
            <person name="Carter M.E."/>
            <person name="Carpenter S.C.D."/>
            <person name="Bogdanove A.J."/>
        </authorList>
    </citation>
    <scope>NUCLEOTIDE SEQUENCE [LARGE SCALE GENOMIC DNA]</scope>
    <source>
        <strain evidence="2 3">B12</strain>
    </source>
</reference>
<keyword evidence="1" id="KW-0175">Coiled coil</keyword>
<dbReference type="InterPro" id="IPR010982">
    <property type="entry name" value="Lambda_DNA-bd_dom_sf"/>
</dbReference>
<dbReference type="Proteomes" id="UP001493153">
    <property type="component" value="Chromosome"/>
</dbReference>
<evidence type="ECO:0000313" key="3">
    <source>
        <dbReference type="Proteomes" id="UP001493153"/>
    </source>
</evidence>
<protein>
    <submittedName>
        <fullName evidence="2">Helix-turn-helix transcriptional regulator</fullName>
    </submittedName>
</protein>
<keyword evidence="3" id="KW-1185">Reference proteome</keyword>
<dbReference type="Gene3D" id="1.10.260.40">
    <property type="entry name" value="lambda repressor-like DNA-binding domains"/>
    <property type="match status" value="1"/>
</dbReference>
<evidence type="ECO:0000256" key="1">
    <source>
        <dbReference type="SAM" id="Coils"/>
    </source>
</evidence>
<gene>
    <name evidence="2" type="ORF">IHE29_10445</name>
</gene>
<dbReference type="SUPFAM" id="SSF47413">
    <property type="entry name" value="lambda repressor-like DNA-binding domains"/>
    <property type="match status" value="1"/>
</dbReference>
<dbReference type="InterPro" id="IPR001387">
    <property type="entry name" value="Cro/C1-type_HTH"/>
</dbReference>
<feature type="coiled-coil region" evidence="1">
    <location>
        <begin position="128"/>
        <end position="158"/>
    </location>
</feature>
<evidence type="ECO:0000313" key="2">
    <source>
        <dbReference type="EMBL" id="WXK39658.1"/>
    </source>
</evidence>
<name>A0ABZ2PZZ6_9BURK</name>
<dbReference type="CDD" id="cd00093">
    <property type="entry name" value="HTH_XRE"/>
    <property type="match status" value="1"/>
</dbReference>
<accession>A0ABZ2PZZ6</accession>
<proteinExistence type="predicted"/>
<dbReference type="EMBL" id="CP062176">
    <property type="protein sequence ID" value="WXK39658.1"/>
    <property type="molecule type" value="Genomic_DNA"/>
</dbReference>
<organism evidence="2 3">
    <name type="scientific">Mycetohabitans rhizoxinica</name>
    <dbReference type="NCBI Taxonomy" id="412963"/>
    <lineage>
        <taxon>Bacteria</taxon>
        <taxon>Pseudomonadati</taxon>
        <taxon>Pseudomonadota</taxon>
        <taxon>Betaproteobacteria</taxon>
        <taxon>Burkholderiales</taxon>
        <taxon>Burkholderiaceae</taxon>
        <taxon>Mycetohabitans</taxon>
    </lineage>
</organism>